<proteinExistence type="predicted"/>
<reference evidence="1" key="1">
    <citation type="submission" date="2020-02" db="EMBL/GenBank/DDBJ databases">
        <title>Genome sequencing of the panga catfish, Pangasius djambal.</title>
        <authorList>
            <person name="Wen M."/>
            <person name="Zahm M."/>
            <person name="Roques C."/>
            <person name="Cabau C."/>
            <person name="Klopp C."/>
            <person name="Donnadieu C."/>
            <person name="Jouanno E."/>
            <person name="Avarre J.-C."/>
            <person name="Campet M."/>
            <person name="Ha T."/>
            <person name="Dugue R."/>
            <person name="Lampietro C."/>
            <person name="Louis A."/>
            <person name="Herpin A."/>
            <person name="Echchiki A."/>
            <person name="Berthelot C."/>
            <person name="Parey E."/>
            <person name="Roest-Crollius H."/>
            <person name="Braasch I."/>
            <person name="Postlethwait J.H."/>
            <person name="Bobe J."/>
            <person name="Montfort J."/>
            <person name="Bouchez O."/>
            <person name="Begum T."/>
            <person name="Schartl M."/>
            <person name="Gustiano R."/>
            <person name="Guiguen Y."/>
        </authorList>
    </citation>
    <scope>NUCLEOTIDE SEQUENCE</scope>
    <source>
        <strain evidence="1">Pdj_M5554</strain>
    </source>
</reference>
<keyword evidence="2" id="KW-1185">Reference proteome</keyword>
<evidence type="ECO:0000313" key="2">
    <source>
        <dbReference type="Proteomes" id="UP000830395"/>
    </source>
</evidence>
<accession>A0ACC5YQZ0</accession>
<dbReference type="EMBL" id="CM040986">
    <property type="protein sequence ID" value="MCJ8738174.1"/>
    <property type="molecule type" value="Genomic_DNA"/>
</dbReference>
<sequence>MAVGEEPEPVCTPLPLPVHFSHAERSFSLKKRRLPFSSSSRSSSSASPSRPLSHLLPPRPPSKGCPPLSRVFPQRRSRWAPLSRALTESPPPVSVYDPGKPQSFFSQCFINLGLIGQGSFGEVYKVRSIIDGREYAVKRSAQRFRGDTERARCVREALNHERLHPHPHVLGFFAAWEEAERLYIQTELCCTSLLLHAETQPMTAGEQCAWDYLCDLLLALSHLHSQGFAHLDLKPANVFLTRSGRLKLGDFGLLLELERGTEKERVMAQGKKEKDDAQEGDPRYMAPELLRGEYGAAADVFSLGVSILELACSIEVPKGGEGWQQLRKGYLPSEFTNALSPELQRVLGLMLAPEPRDRATVEQLLSLPSVRKHRWRRQLSLRLRESWLSLLTLGQSVFSALFSLLTSLNLPLIPRCDPPAPCTPPREPWDVDGDLSALQHSSALSDSASDDPVFLPGTLGQEHSPSSFTHRYNMHSTKFWTFSENLEVLYLRLSYQGFPRCVVVWKEFPAMLIGRRSGWPYVASRKTNEEDEQSEARTRRSLVGSLQNFEWFTVVRRRELEALQEPVSEQA</sequence>
<dbReference type="Proteomes" id="UP000830395">
    <property type="component" value="Chromosome 12"/>
</dbReference>
<name>A0ACC5YQZ0_9TELE</name>
<evidence type="ECO:0000313" key="1">
    <source>
        <dbReference type="EMBL" id="MCJ8738174.1"/>
    </source>
</evidence>
<organism evidence="1 2">
    <name type="scientific">Pangasius djambal</name>
    <dbReference type="NCBI Taxonomy" id="1691987"/>
    <lineage>
        <taxon>Eukaryota</taxon>
        <taxon>Metazoa</taxon>
        <taxon>Chordata</taxon>
        <taxon>Craniata</taxon>
        <taxon>Vertebrata</taxon>
        <taxon>Euteleostomi</taxon>
        <taxon>Actinopterygii</taxon>
        <taxon>Neopterygii</taxon>
        <taxon>Teleostei</taxon>
        <taxon>Ostariophysi</taxon>
        <taxon>Siluriformes</taxon>
        <taxon>Pangasiidae</taxon>
        <taxon>Pangasius</taxon>
    </lineage>
</organism>
<protein>
    <submittedName>
        <fullName evidence="1">Uncharacterized protein</fullName>
    </submittedName>
</protein>
<comment type="caution">
    <text evidence="1">The sequence shown here is derived from an EMBL/GenBank/DDBJ whole genome shotgun (WGS) entry which is preliminary data.</text>
</comment>
<gene>
    <name evidence="1" type="ORF">PDJAM_G00032730</name>
</gene>